<dbReference type="InterPro" id="IPR051189">
    <property type="entry name" value="Splicing_assoc_domain"/>
</dbReference>
<dbReference type="AlphaFoldDB" id="A0A061AZ29"/>
<dbReference type="Gene3D" id="3.30.1370.50">
    <property type="entry name" value="R3H-like domain"/>
    <property type="match status" value="1"/>
</dbReference>
<organism evidence="3">
    <name type="scientific">Cyberlindnera fabianii</name>
    <name type="common">Yeast</name>
    <name type="synonym">Hansenula fabianii</name>
    <dbReference type="NCBI Taxonomy" id="36022"/>
    <lineage>
        <taxon>Eukaryota</taxon>
        <taxon>Fungi</taxon>
        <taxon>Dikarya</taxon>
        <taxon>Ascomycota</taxon>
        <taxon>Saccharomycotina</taxon>
        <taxon>Saccharomycetes</taxon>
        <taxon>Phaffomycetales</taxon>
        <taxon>Phaffomycetaceae</taxon>
        <taxon>Cyberlindnera</taxon>
    </lineage>
</organism>
<name>A0A061AZ29_CYBFA</name>
<proteinExistence type="predicted"/>
<feature type="compositionally biased region" description="Basic and acidic residues" evidence="1">
    <location>
        <begin position="308"/>
        <end position="319"/>
    </location>
</feature>
<feature type="compositionally biased region" description="Acidic residues" evidence="1">
    <location>
        <begin position="178"/>
        <end position="207"/>
    </location>
</feature>
<dbReference type="Pfam" id="PF01585">
    <property type="entry name" value="G-patch"/>
    <property type="match status" value="1"/>
</dbReference>
<dbReference type="GO" id="GO:0003676">
    <property type="term" value="F:nucleic acid binding"/>
    <property type="evidence" value="ECO:0007669"/>
    <property type="project" value="InterPro"/>
</dbReference>
<gene>
    <name evidence="3" type="ORF">CYFA0S_05e02806g</name>
</gene>
<dbReference type="VEuPathDB" id="FungiDB:BON22_2150"/>
<dbReference type="SUPFAM" id="SSF82708">
    <property type="entry name" value="R3H domain"/>
    <property type="match status" value="1"/>
</dbReference>
<accession>A0A061AZ29</accession>
<feature type="region of interest" description="Disordered" evidence="1">
    <location>
        <begin position="344"/>
        <end position="369"/>
    </location>
</feature>
<reference evidence="3" key="1">
    <citation type="journal article" date="2014" name="Genome Announc.">
        <title>Genome sequence of the yeast Cyberlindnera fabianii (Hansenula fabianii).</title>
        <authorList>
            <person name="Freel K.C."/>
            <person name="Sarilar V."/>
            <person name="Neuveglise C."/>
            <person name="Devillers H."/>
            <person name="Friedrich A."/>
            <person name="Schacherer J."/>
        </authorList>
    </citation>
    <scope>NUCLEOTIDE SEQUENCE</scope>
    <source>
        <strain evidence="3">YJS4271</strain>
    </source>
</reference>
<evidence type="ECO:0000313" key="3">
    <source>
        <dbReference type="EMBL" id="CDR40644.1"/>
    </source>
</evidence>
<dbReference type="PROSITE" id="PS50174">
    <property type="entry name" value="G_PATCH"/>
    <property type="match status" value="1"/>
</dbReference>
<dbReference type="PhylomeDB" id="A0A061AZ29"/>
<feature type="region of interest" description="Disordered" evidence="1">
    <location>
        <begin position="176"/>
        <end position="240"/>
    </location>
</feature>
<dbReference type="SMART" id="SM00443">
    <property type="entry name" value="G_patch"/>
    <property type="match status" value="1"/>
</dbReference>
<feature type="compositionally biased region" description="Gly residues" evidence="1">
    <location>
        <begin position="21"/>
        <end position="32"/>
    </location>
</feature>
<feature type="compositionally biased region" description="Basic residues" evidence="1">
    <location>
        <begin position="1"/>
        <end position="20"/>
    </location>
</feature>
<dbReference type="InterPro" id="IPR000467">
    <property type="entry name" value="G_patch_dom"/>
</dbReference>
<protein>
    <submittedName>
        <fullName evidence="3">CYFA0S05e02806g1_1</fullName>
    </submittedName>
</protein>
<dbReference type="InterPro" id="IPR036867">
    <property type="entry name" value="R3H_dom_sf"/>
</dbReference>
<dbReference type="OrthoDB" id="21470at2759"/>
<feature type="region of interest" description="Disordered" evidence="1">
    <location>
        <begin position="1"/>
        <end position="58"/>
    </location>
</feature>
<dbReference type="PANTHER" id="PTHR14195">
    <property type="entry name" value="G PATCH DOMAIN CONTAINING PROTEIN 2"/>
    <property type="match status" value="1"/>
</dbReference>
<sequence length="800" mass="90224">MPKRGGRGGRGGRGRGRGRGRGGFSGGRGRGGFNKKRRGCNGNGGVDTRGPPRVPNDDILMLDLDGSPSVYLPPATSMKAAAKRTRRQRMQDEAFNTEDNYDATMKLPLRQRFIDFVKASVYDPTKDVIKGLREQEQKRLTSTQKSDGSPTTETAIDVEIQEDVLEDSAFVGQGQATLEDESDTQDSVVDEESQDEDEEDKEDDDDEKTSGSAPPKPEPPKKAPKLNPLSQVPDDRLFFVDETPEVPINIRTVKEEEDHSVNAPIIAAAGPKTEFNPTLSIGHVHLSVAQDRNGQHHTHIPKGSSRGEQLKDFDPERHVASSSETPEMYQDYQRYITRVMGNIFANSDDDDDGDDDDDDDAELDDGRGIYDELDDDFEEEAKFIAGVSDDEEDDEDIPHADVTAETSNMEKLKLDDQDGPEFGFLEEDYETFDHSLVDIINIRYGSGSNQYHMKSFRLTGTYDHQWVDEELFSEFLIENGMPEHRLSAYFKYVKGLLEPPEQEEKNYDDVPFSDSEEEDFDHDHDDYYEGENDGLDDSDMEGLDDLIAYTKKYDGERDMEVAPTQTLKTRGKGKKKQLDLEGVSADLADRMHEQWRLRRDGKKARKERKEQTIANEHAKSKDLLLKYPYTLHVKDIRNEFEEFLNDSKRNALTFPPMDPHGIKTVQKFAFLYNMKARKFGAGLKSHAVAVKNKRTFRSLPDYHSIAMLMKQRPVFNRIDQKRAKADIDQEKSSRRGVPSKAHVKEGDIVGADAPEISSNNVGRKLLMKMGWKSGQGLGLDNAGIPEPVVAKIKKTKLGIR</sequence>
<feature type="domain" description="G-patch" evidence="2">
    <location>
        <begin position="758"/>
        <end position="800"/>
    </location>
</feature>
<evidence type="ECO:0000259" key="2">
    <source>
        <dbReference type="PROSITE" id="PS50174"/>
    </source>
</evidence>
<dbReference type="EMBL" id="LK052890">
    <property type="protein sequence ID" value="CDR40644.1"/>
    <property type="molecule type" value="Genomic_DNA"/>
</dbReference>
<feature type="region of interest" description="Disordered" evidence="1">
    <location>
        <begin position="291"/>
        <end position="328"/>
    </location>
</feature>
<feature type="compositionally biased region" description="Acidic residues" evidence="1">
    <location>
        <begin position="347"/>
        <end position="363"/>
    </location>
</feature>
<evidence type="ECO:0000256" key="1">
    <source>
        <dbReference type="SAM" id="MobiDB-lite"/>
    </source>
</evidence>
<feature type="region of interest" description="Disordered" evidence="1">
    <location>
        <begin position="500"/>
        <end position="523"/>
    </location>
</feature>